<keyword evidence="3 4" id="KW-0326">Glycosidase</keyword>
<comment type="catalytic activity">
    <reaction evidence="4">
        <text>alpha,alpha-trehalose + H2O = alpha-D-glucose + beta-D-glucose</text>
        <dbReference type="Rhea" id="RHEA:32675"/>
        <dbReference type="ChEBI" id="CHEBI:15377"/>
        <dbReference type="ChEBI" id="CHEBI:15903"/>
        <dbReference type="ChEBI" id="CHEBI:16551"/>
        <dbReference type="ChEBI" id="CHEBI:17925"/>
        <dbReference type="EC" id="3.2.1.28"/>
    </reaction>
</comment>
<dbReference type="GO" id="GO:0004555">
    <property type="term" value="F:alpha,alpha-trehalase activity"/>
    <property type="evidence" value="ECO:0007669"/>
    <property type="project" value="UniProtKB-EC"/>
</dbReference>
<protein>
    <recommendedName>
        <fullName evidence="4">Trehalase</fullName>
        <ecNumber evidence="4">3.2.1.28</ecNumber>
    </recommendedName>
    <alternativeName>
        <fullName evidence="4">Alpha-trehalose glucohydrolase</fullName>
    </alternativeName>
</protein>
<evidence type="ECO:0000256" key="1">
    <source>
        <dbReference type="ARBA" id="ARBA00005615"/>
    </source>
</evidence>
<evidence type="ECO:0000256" key="2">
    <source>
        <dbReference type="ARBA" id="ARBA00022801"/>
    </source>
</evidence>
<dbReference type="AlphaFoldDB" id="A0A2H9TI58"/>
<dbReference type="Gene3D" id="1.50.10.10">
    <property type="match status" value="1"/>
</dbReference>
<feature type="transmembrane region" description="Helical" evidence="5">
    <location>
        <begin position="625"/>
        <end position="648"/>
    </location>
</feature>
<keyword evidence="5" id="KW-0472">Membrane</keyword>
<dbReference type="OrthoDB" id="3542292at2759"/>
<name>A0A2H9TI58_9FUNG</name>
<dbReference type="PRINTS" id="PR00744">
    <property type="entry name" value="GLHYDRLASE37"/>
</dbReference>
<comment type="caution">
    <text evidence="6">The sequence shown here is derived from an EMBL/GenBank/DDBJ whole genome shotgun (WGS) entry which is preliminary data.</text>
</comment>
<gene>
    <name evidence="6" type="ORF">PSACC_02885</name>
</gene>
<evidence type="ECO:0000313" key="6">
    <source>
        <dbReference type="EMBL" id="PJF17310.1"/>
    </source>
</evidence>
<dbReference type="STRING" id="1246581.A0A2H9TI58"/>
<keyword evidence="7" id="KW-1185">Reference proteome</keyword>
<dbReference type="GO" id="GO:0005993">
    <property type="term" value="P:trehalose catabolic process"/>
    <property type="evidence" value="ECO:0007669"/>
    <property type="project" value="TreeGrafter"/>
</dbReference>
<feature type="transmembrane region" description="Helical" evidence="5">
    <location>
        <begin position="20"/>
        <end position="38"/>
    </location>
</feature>
<evidence type="ECO:0000256" key="5">
    <source>
        <dbReference type="SAM" id="Phobius"/>
    </source>
</evidence>
<keyword evidence="5" id="KW-1133">Transmembrane helix</keyword>
<dbReference type="Pfam" id="PF01204">
    <property type="entry name" value="Trehalase"/>
    <property type="match status" value="1"/>
</dbReference>
<dbReference type="SUPFAM" id="SSF48208">
    <property type="entry name" value="Six-hairpin glycosidases"/>
    <property type="match status" value="1"/>
</dbReference>
<dbReference type="InterPro" id="IPR012341">
    <property type="entry name" value="6hp_glycosidase-like_sf"/>
</dbReference>
<dbReference type="PANTHER" id="PTHR23403:SF1">
    <property type="entry name" value="TREHALASE"/>
    <property type="match status" value="1"/>
</dbReference>
<organism evidence="6 7">
    <name type="scientific">Paramicrosporidium saccamoebae</name>
    <dbReference type="NCBI Taxonomy" id="1246581"/>
    <lineage>
        <taxon>Eukaryota</taxon>
        <taxon>Fungi</taxon>
        <taxon>Fungi incertae sedis</taxon>
        <taxon>Cryptomycota</taxon>
        <taxon>Cryptomycota incertae sedis</taxon>
        <taxon>Paramicrosporidium</taxon>
    </lineage>
</organism>
<dbReference type="PROSITE" id="PS00928">
    <property type="entry name" value="TREHALASE_2"/>
    <property type="match status" value="1"/>
</dbReference>
<dbReference type="Proteomes" id="UP000240830">
    <property type="component" value="Unassembled WGS sequence"/>
</dbReference>
<comment type="similarity">
    <text evidence="1 4">Belongs to the glycosyl hydrolase 37 family.</text>
</comment>
<proteinExistence type="inferred from homology"/>
<dbReference type="InterPro" id="IPR008928">
    <property type="entry name" value="6-hairpin_glycosidase_sf"/>
</dbReference>
<dbReference type="EMBL" id="MTSL01000178">
    <property type="protein sequence ID" value="PJF17310.1"/>
    <property type="molecule type" value="Genomic_DNA"/>
</dbReference>
<keyword evidence="5" id="KW-0812">Transmembrane</keyword>
<evidence type="ECO:0000256" key="4">
    <source>
        <dbReference type="RuleBase" id="RU361180"/>
    </source>
</evidence>
<reference evidence="6 7" key="1">
    <citation type="submission" date="2016-10" db="EMBL/GenBank/DDBJ databases">
        <title>The genome of Paramicrosporidium saccamoebae is the missing link in understanding Cryptomycota and Microsporidia evolution.</title>
        <authorList>
            <person name="Quandt C.A."/>
            <person name="Beaudet D."/>
            <person name="Corsaro D."/>
            <person name="Michel R."/>
            <person name="Corradi N."/>
            <person name="James T."/>
        </authorList>
    </citation>
    <scope>NUCLEOTIDE SEQUENCE [LARGE SCALE GENOMIC DNA]</scope>
    <source>
        <strain evidence="6 7">KSL3</strain>
    </source>
</reference>
<keyword evidence="2 4" id="KW-0378">Hydrolase</keyword>
<sequence length="682" mass="78239">MIGQHGYIFGQRALTGGTNVMQYLTLALFFILAVWIQAVDIEVWPLFPLSESDREQCRSEIYCQGPLLATVQSSDLFIDCKRFVDMPGKYSEDIIVKNFAKLPKNASKDAVMGFVTDNFERPGHDLRVVVPGDWIEEPPSIKKIKNHRLREFALAVHSKWKALVRMVDPEKTCQECASSVLKLPHPFVVPGGRFRELYYWDTFWILEGLYVSGMCETAHMNIKNFQWMIKTYGFIPNGSRTYYLNRSHPPLFTMMVRRYMDQCVPLKEQSQYIKEILPYLDQEYMFWDKFRSVKLMNPTDPKRPFRMSRYHADTNLPRPESFLQDVLSAQTNGLSTDARKRLFQQIATGAESGWDFSSRWFNGSATNFTSIVTSNIIPVDLNSIMYRNEMILADFHDLGGTPASSKRYGERAQNRLEGIKTYLWKKDEWIDYDFVRKVSMNSEKTFVVSNLAALWYGAFSAAELSPTAIERMLQKYWHVLWGYPGGIPIGEVSSGQQWDFPNVWAPIQLHFINVFEALASKLPDGGAFWKRRAVDVAQKLINTTYCGYHNYKQFFEKYHAQVVGEPGGGGEYIVQDGFGWTNGVILTVLDRGREETDQETGQEEVAFRKRERTKSIASWIDQHPFLSLSILIFVFLLLSFLVTLIKVAPYDPVGSRSMSGILRQPTPALLTPHIGDDPAILV</sequence>
<evidence type="ECO:0000313" key="7">
    <source>
        <dbReference type="Proteomes" id="UP000240830"/>
    </source>
</evidence>
<dbReference type="PANTHER" id="PTHR23403">
    <property type="entry name" value="TREHALASE"/>
    <property type="match status" value="1"/>
</dbReference>
<dbReference type="EC" id="3.2.1.28" evidence="4"/>
<evidence type="ECO:0000256" key="3">
    <source>
        <dbReference type="ARBA" id="ARBA00023295"/>
    </source>
</evidence>
<dbReference type="InterPro" id="IPR018232">
    <property type="entry name" value="Glyco_hydro_37_CS"/>
</dbReference>
<accession>A0A2H9TI58</accession>
<dbReference type="InterPro" id="IPR001661">
    <property type="entry name" value="Glyco_hydro_37"/>
</dbReference>